<keyword evidence="1 3" id="KW-0489">Methyltransferase</keyword>
<dbReference type="PANTHER" id="PTHR43648">
    <property type="entry name" value="ELECTRON TRANSFER FLAVOPROTEIN BETA SUBUNIT LYSINE METHYLTRANSFERASE"/>
    <property type="match status" value="1"/>
</dbReference>
<proteinExistence type="predicted"/>
<dbReference type="GO" id="GO:0032259">
    <property type="term" value="P:methylation"/>
    <property type="evidence" value="ECO:0007669"/>
    <property type="project" value="UniProtKB-KW"/>
</dbReference>
<keyword evidence="2" id="KW-0808">Transferase</keyword>
<dbReference type="Pfam" id="PF10294">
    <property type="entry name" value="Methyltransf_16"/>
    <property type="match status" value="1"/>
</dbReference>
<evidence type="ECO:0000313" key="4">
    <source>
        <dbReference type="Proteomes" id="UP000595460"/>
    </source>
</evidence>
<sequence>MQPVRDGHLCERNGPADALKPADFIRQNLRLDPVPSLPDIVLYTAHPGSRLSRLSAPDGDAPYWAYQWAGGLALAHHFAVHPDLAGGKRLLDLGAGSGLVGIAAAKAGAIVSAAEIDPNGRAAIALNAAANGVVIEVIDVDIASAAPEGFDLIAAGDVFYNPEVGQRMLPFLQRCMDAGMDVLIGDPERRDLPVDQLERVASYAVGDVGDARASAERVGSVYRLKGPPNSE</sequence>
<dbReference type="InterPro" id="IPR050078">
    <property type="entry name" value="Ribosomal_L11_MeTrfase_PrmA"/>
</dbReference>
<dbReference type="EMBL" id="CP068047">
    <property type="protein sequence ID" value="QQR37746.1"/>
    <property type="molecule type" value="Genomic_DNA"/>
</dbReference>
<dbReference type="Proteomes" id="UP000595460">
    <property type="component" value="Chromosome"/>
</dbReference>
<dbReference type="PANTHER" id="PTHR43648:SF1">
    <property type="entry name" value="ELECTRON TRANSFER FLAVOPROTEIN BETA SUBUNIT LYSINE METHYLTRANSFERASE"/>
    <property type="match status" value="1"/>
</dbReference>
<gene>
    <name evidence="3" type="ORF">JI749_05020</name>
</gene>
<name>A0ABX7C107_9HYPH</name>
<dbReference type="Gene3D" id="3.40.50.150">
    <property type="entry name" value="Vaccinia Virus protein VP39"/>
    <property type="match status" value="1"/>
</dbReference>
<keyword evidence="4" id="KW-1185">Reference proteome</keyword>
<dbReference type="SUPFAM" id="SSF53335">
    <property type="entry name" value="S-adenosyl-L-methionine-dependent methyltransferases"/>
    <property type="match status" value="1"/>
</dbReference>
<accession>A0ABX7C107</accession>
<protein>
    <submittedName>
        <fullName evidence="3">Methyltransferase</fullName>
    </submittedName>
</protein>
<organism evidence="3 4">
    <name type="scientific">Devosia oryziradicis</name>
    <dbReference type="NCBI Taxonomy" id="2801335"/>
    <lineage>
        <taxon>Bacteria</taxon>
        <taxon>Pseudomonadati</taxon>
        <taxon>Pseudomonadota</taxon>
        <taxon>Alphaproteobacteria</taxon>
        <taxon>Hyphomicrobiales</taxon>
        <taxon>Devosiaceae</taxon>
        <taxon>Devosia</taxon>
    </lineage>
</organism>
<dbReference type="InterPro" id="IPR019410">
    <property type="entry name" value="Methyltransf_16"/>
</dbReference>
<dbReference type="GO" id="GO:0008168">
    <property type="term" value="F:methyltransferase activity"/>
    <property type="evidence" value="ECO:0007669"/>
    <property type="project" value="UniProtKB-KW"/>
</dbReference>
<evidence type="ECO:0000256" key="2">
    <source>
        <dbReference type="ARBA" id="ARBA00022679"/>
    </source>
</evidence>
<dbReference type="InterPro" id="IPR029063">
    <property type="entry name" value="SAM-dependent_MTases_sf"/>
</dbReference>
<reference evidence="3 4" key="1">
    <citation type="submission" date="2021-01" db="EMBL/GenBank/DDBJ databases">
        <title>Genome seq and assembly of Devosia sp. G19.</title>
        <authorList>
            <person name="Chhetri G."/>
        </authorList>
    </citation>
    <scope>NUCLEOTIDE SEQUENCE [LARGE SCALE GENOMIC DNA]</scope>
    <source>
        <strain evidence="3 4">G19</strain>
    </source>
</reference>
<evidence type="ECO:0000313" key="3">
    <source>
        <dbReference type="EMBL" id="QQR37746.1"/>
    </source>
</evidence>
<evidence type="ECO:0000256" key="1">
    <source>
        <dbReference type="ARBA" id="ARBA00022603"/>
    </source>
</evidence>